<dbReference type="EMBL" id="KV441482">
    <property type="protein sequence ID" value="OAG19084.1"/>
    <property type="molecule type" value="Genomic_DNA"/>
</dbReference>
<dbReference type="KEGG" id="aalt:CC77DRAFT_939146"/>
<proteinExistence type="predicted"/>
<feature type="domain" description="DUF7820" evidence="3">
    <location>
        <begin position="157"/>
        <end position="319"/>
    </location>
</feature>
<feature type="transmembrane region" description="Helical" evidence="2">
    <location>
        <begin position="107"/>
        <end position="128"/>
    </location>
</feature>
<dbReference type="RefSeq" id="XP_018384505.1">
    <property type="nucleotide sequence ID" value="XM_018534661.1"/>
</dbReference>
<gene>
    <name evidence="4" type="ORF">CC77DRAFT_939146</name>
</gene>
<evidence type="ECO:0000313" key="5">
    <source>
        <dbReference type="Proteomes" id="UP000077248"/>
    </source>
</evidence>
<keyword evidence="5" id="KW-1185">Reference proteome</keyword>
<protein>
    <recommendedName>
        <fullName evidence="3">DUF7820 domain-containing protein</fullName>
    </recommendedName>
</protein>
<evidence type="ECO:0000259" key="3">
    <source>
        <dbReference type="Pfam" id="PF25130"/>
    </source>
</evidence>
<sequence length="408" mass="44672">MRLPHRSINSIQPLPSIYTTFPSNYDSSQSTDTPGVNSGTCLLKKIEDGIEIVPFERSNILSAPILSPDQNEKEVFVPSCNAIDAHEKPLPNLPRCMWHRMSRQQRILALLAIQFMMLLTIGLSLLAIKDQSPIRDRSAAVYTASDGSPSDNYTSGIRRGIFALPIQLPQQQDSACLASDNQLNPWKCASNSTFQLSVLPAPAGNETSTMIAVGSPSNDTSVRHGEGIPNIPPLELSVVAGARNEDGSTYHFRTTYDKVVLLAEDEFPVDGQLQAHPSALGDPFQPGSNLWQCVFNETLLEGYIYVTRVTSTAPDTAKTKTAGLSDFPYSVRLFEEWAPGGKTPYCQKVTMGSDGTLAPLSEEIALRLEDSQGNLAASMSRSTKRTGDREQRQEVRADHCQCQWLVDG</sequence>
<accession>A0A177DGT2</accession>
<evidence type="ECO:0000313" key="4">
    <source>
        <dbReference type="EMBL" id="OAG19084.1"/>
    </source>
</evidence>
<dbReference type="GeneID" id="29120255"/>
<dbReference type="InterPro" id="IPR056722">
    <property type="entry name" value="DUF7820"/>
</dbReference>
<dbReference type="AlphaFoldDB" id="A0A177DGT2"/>
<dbReference type="VEuPathDB" id="FungiDB:CC77DRAFT_939146"/>
<dbReference type="OMA" id="AWQCASN"/>
<keyword evidence="2" id="KW-0472">Membrane</keyword>
<keyword evidence="2" id="KW-1133">Transmembrane helix</keyword>
<dbReference type="PANTHER" id="PTHR42078">
    <property type="entry name" value="GLUCAN 1, 4-ALPHA-GLUCOSIDASE"/>
    <property type="match status" value="1"/>
</dbReference>
<dbReference type="Pfam" id="PF25130">
    <property type="entry name" value="DUF7820"/>
    <property type="match status" value="1"/>
</dbReference>
<evidence type="ECO:0000256" key="2">
    <source>
        <dbReference type="SAM" id="Phobius"/>
    </source>
</evidence>
<keyword evidence="2" id="KW-0812">Transmembrane</keyword>
<evidence type="ECO:0000256" key="1">
    <source>
        <dbReference type="SAM" id="MobiDB-lite"/>
    </source>
</evidence>
<dbReference type="PANTHER" id="PTHR42078:SF1">
    <property type="entry name" value="GLUCAN 1, 4-ALPHA-GLUCOSIDASE"/>
    <property type="match status" value="1"/>
</dbReference>
<dbReference type="Proteomes" id="UP000077248">
    <property type="component" value="Unassembled WGS sequence"/>
</dbReference>
<reference evidence="4 5" key="1">
    <citation type="submission" date="2016-05" db="EMBL/GenBank/DDBJ databases">
        <title>Comparative analysis of secretome profiles of manganese(II)-oxidizing ascomycete fungi.</title>
        <authorList>
            <consortium name="DOE Joint Genome Institute"/>
            <person name="Zeiner C.A."/>
            <person name="Purvine S.O."/>
            <person name="Zink E.M."/>
            <person name="Wu S."/>
            <person name="Pasa-Tolic L."/>
            <person name="Chaput D.L."/>
            <person name="Haridas S."/>
            <person name="Grigoriev I.V."/>
            <person name="Santelli C.M."/>
            <person name="Hansel C.M."/>
        </authorList>
    </citation>
    <scope>NUCLEOTIDE SEQUENCE [LARGE SCALE GENOMIC DNA]</scope>
    <source>
        <strain evidence="4 5">SRC1lrK2f</strain>
    </source>
</reference>
<organism evidence="4 5">
    <name type="scientific">Alternaria alternata</name>
    <name type="common">Alternaria rot fungus</name>
    <name type="synonym">Torula alternata</name>
    <dbReference type="NCBI Taxonomy" id="5599"/>
    <lineage>
        <taxon>Eukaryota</taxon>
        <taxon>Fungi</taxon>
        <taxon>Dikarya</taxon>
        <taxon>Ascomycota</taxon>
        <taxon>Pezizomycotina</taxon>
        <taxon>Dothideomycetes</taxon>
        <taxon>Pleosporomycetidae</taxon>
        <taxon>Pleosporales</taxon>
        <taxon>Pleosporineae</taxon>
        <taxon>Pleosporaceae</taxon>
        <taxon>Alternaria</taxon>
        <taxon>Alternaria sect. Alternaria</taxon>
        <taxon>Alternaria alternata complex</taxon>
    </lineage>
</organism>
<feature type="region of interest" description="Disordered" evidence="1">
    <location>
        <begin position="374"/>
        <end position="393"/>
    </location>
</feature>
<name>A0A177DGT2_ALTAL</name>